<gene>
    <name evidence="4" type="ORF">AN484_24660</name>
</gene>
<accession>A0A1B7WLC8</accession>
<keyword evidence="1" id="KW-0472">Membrane</keyword>
<dbReference type="GO" id="GO:0003677">
    <property type="term" value="F:DNA binding"/>
    <property type="evidence" value="ECO:0007669"/>
    <property type="project" value="InterPro"/>
</dbReference>
<feature type="domain" description="Transposase IS4-like" evidence="2">
    <location>
        <begin position="128"/>
        <end position="458"/>
    </location>
</feature>
<dbReference type="Proteomes" id="UP000092093">
    <property type="component" value="Unassembled WGS sequence"/>
</dbReference>
<evidence type="ECO:0000259" key="2">
    <source>
        <dbReference type="Pfam" id="PF01609"/>
    </source>
</evidence>
<protein>
    <submittedName>
        <fullName evidence="4">Transposase</fullName>
    </submittedName>
</protein>
<evidence type="ECO:0000259" key="3">
    <source>
        <dbReference type="Pfam" id="PF14104"/>
    </source>
</evidence>
<keyword evidence="1" id="KW-1133">Transmembrane helix</keyword>
<keyword evidence="1" id="KW-0812">Transmembrane</keyword>
<dbReference type="InterPro" id="IPR025457">
    <property type="entry name" value="DUF4277"/>
</dbReference>
<dbReference type="Pfam" id="PF14104">
    <property type="entry name" value="DUF4277"/>
    <property type="match status" value="1"/>
</dbReference>
<dbReference type="EMBL" id="LJOW01000246">
    <property type="protein sequence ID" value="OBQ37873.1"/>
    <property type="molecule type" value="Genomic_DNA"/>
</dbReference>
<dbReference type="GO" id="GO:0006313">
    <property type="term" value="P:DNA transposition"/>
    <property type="evidence" value="ECO:0007669"/>
    <property type="project" value="InterPro"/>
</dbReference>
<evidence type="ECO:0000313" key="5">
    <source>
        <dbReference type="Proteomes" id="UP000092093"/>
    </source>
</evidence>
<dbReference type="InterPro" id="IPR002559">
    <property type="entry name" value="Transposase_11"/>
</dbReference>
<dbReference type="InterPro" id="IPR012337">
    <property type="entry name" value="RNaseH-like_sf"/>
</dbReference>
<proteinExistence type="predicted"/>
<dbReference type="GO" id="GO:0004803">
    <property type="term" value="F:transposase activity"/>
    <property type="evidence" value="ECO:0007669"/>
    <property type="project" value="InterPro"/>
</dbReference>
<dbReference type="NCBIfam" id="NF033559">
    <property type="entry name" value="transpos_IS1634"/>
    <property type="match status" value="1"/>
</dbReference>
<dbReference type="PANTHER" id="PTHR34614:SF2">
    <property type="entry name" value="TRANSPOSASE IS4-LIKE DOMAIN-CONTAINING PROTEIN"/>
    <property type="match status" value="1"/>
</dbReference>
<dbReference type="SUPFAM" id="SSF53098">
    <property type="entry name" value="Ribonuclease H-like"/>
    <property type="match status" value="1"/>
</dbReference>
<name>A0A1B7WLC8_APHFL</name>
<dbReference type="InterPro" id="IPR047654">
    <property type="entry name" value="IS1634_transpos"/>
</dbReference>
<comment type="caution">
    <text evidence="4">The sequence shown here is derived from an EMBL/GenBank/DDBJ whole genome shotgun (WGS) entry which is preliminary data.</text>
</comment>
<sequence>MTQLNVKNLDHLGIIAAIVDELGLVDYINEQLGENDRAKISAGLVVKAMILNGLGFINSPLYLFSRFFEDKPVEHLLGKGIKASDLNDDRLGRVLDLIFMAGISRLFLGICLKAVEIFKIVMKSSHLDSSSLSVQGEYKLSVEREDKESQIIHITHGYSKDKRPDLKQFVLNLVCWGDGDIPAFLELGDGNQSDKKEFAKLLKKFNEQWQFDGLYIADSALYSADNLQKLTGIYWLCSVPKTIREVQDAVSQLASEQFITTDLEGYRLTSLESEYGGVKQRWIVVDSEQKKALDLKQLTKKTEKATAQAQRQLEQLQRQEFACREDALTALSRWEKSLEWHLLQDLTVVEKCHYGHRGKPRPHEQPIRRSYHAQATFSLNSAKVQASERAAGRFVLATNQLDGDSLSDEQLLVHYKQQQGVERGFRFLKDPLFLASSVFLKTPERIMALSFIMVLCLLVYSLGQRKLRLALAEQEETVPNQLGKPTQRPTLRWIFQMLRGVHWVVLDNCPQIINLTLERERILRFFGATTCQYYLLS</sequence>
<dbReference type="AlphaFoldDB" id="A0A1B7WLC8"/>
<evidence type="ECO:0000313" key="4">
    <source>
        <dbReference type="EMBL" id="OBQ37873.1"/>
    </source>
</evidence>
<reference evidence="4 5" key="1">
    <citation type="submission" date="2015-09" db="EMBL/GenBank/DDBJ databases">
        <title>Aphanizomenon flos-aquae WA102.</title>
        <authorList>
            <person name="Driscoll C."/>
        </authorList>
    </citation>
    <scope>NUCLEOTIDE SEQUENCE [LARGE SCALE GENOMIC DNA]</scope>
    <source>
        <strain evidence="4">WA102</strain>
    </source>
</reference>
<feature type="domain" description="DUF4277" evidence="3">
    <location>
        <begin position="5"/>
        <end position="111"/>
    </location>
</feature>
<feature type="transmembrane region" description="Helical" evidence="1">
    <location>
        <begin position="446"/>
        <end position="463"/>
    </location>
</feature>
<dbReference type="Pfam" id="PF01609">
    <property type="entry name" value="DDE_Tnp_1"/>
    <property type="match status" value="1"/>
</dbReference>
<dbReference type="PANTHER" id="PTHR34614">
    <property type="match status" value="1"/>
</dbReference>
<organism evidence="4 5">
    <name type="scientific">Aphanizomenon flos-aquae WA102</name>
    <dbReference type="NCBI Taxonomy" id="1710896"/>
    <lineage>
        <taxon>Bacteria</taxon>
        <taxon>Bacillati</taxon>
        <taxon>Cyanobacteriota</taxon>
        <taxon>Cyanophyceae</taxon>
        <taxon>Nostocales</taxon>
        <taxon>Aphanizomenonaceae</taxon>
        <taxon>Aphanizomenon</taxon>
    </lineage>
</organism>
<dbReference type="PATRIC" id="fig|1710896.3.peg.4707"/>
<evidence type="ECO:0000256" key="1">
    <source>
        <dbReference type="SAM" id="Phobius"/>
    </source>
</evidence>